<protein>
    <submittedName>
        <fullName evidence="1">Uncharacterized protein</fullName>
    </submittedName>
</protein>
<dbReference type="Proteomes" id="UP000321062">
    <property type="component" value="Chromosome"/>
</dbReference>
<evidence type="ECO:0000313" key="2">
    <source>
        <dbReference type="Proteomes" id="UP000321062"/>
    </source>
</evidence>
<accession>A0A5B9DJS8</accession>
<reference evidence="1 2" key="1">
    <citation type="journal article" date="2015" name="Int. J. Syst. Evol. Microbiol.">
        <title>Youhaiella tibetensis gen. nov., sp. nov., isolated from subsurface sediment.</title>
        <authorList>
            <person name="Wang Y.X."/>
            <person name="Huang F.Q."/>
            <person name="Nogi Y."/>
            <person name="Pang S.J."/>
            <person name="Wang P.K."/>
            <person name="Lv J."/>
        </authorList>
    </citation>
    <scope>NUCLEOTIDE SEQUENCE [LARGE SCALE GENOMIC DNA]</scope>
    <source>
        <strain evidence="2">fig4</strain>
    </source>
</reference>
<dbReference type="KEGG" id="yti:FNA67_04200"/>
<dbReference type="AlphaFoldDB" id="A0A5B9DJS8"/>
<organism evidence="1 2">
    <name type="scientific">Paradevosia tibetensis</name>
    <dbReference type="NCBI Taxonomy" id="1447062"/>
    <lineage>
        <taxon>Bacteria</taxon>
        <taxon>Pseudomonadati</taxon>
        <taxon>Pseudomonadota</taxon>
        <taxon>Alphaproteobacteria</taxon>
        <taxon>Hyphomicrobiales</taxon>
        <taxon>Devosiaceae</taxon>
        <taxon>Paradevosia</taxon>
    </lineage>
</organism>
<dbReference type="OrthoDB" id="9777694at2"/>
<evidence type="ECO:0000313" key="1">
    <source>
        <dbReference type="EMBL" id="QEE19424.1"/>
    </source>
</evidence>
<keyword evidence="2" id="KW-1185">Reference proteome</keyword>
<proteinExistence type="predicted"/>
<name>A0A5B9DJS8_9HYPH</name>
<gene>
    <name evidence="1" type="ORF">FNA67_04200</name>
</gene>
<dbReference type="EMBL" id="CP041690">
    <property type="protein sequence ID" value="QEE19424.1"/>
    <property type="molecule type" value="Genomic_DNA"/>
</dbReference>
<sequence length="210" mass="24483">MTEEVPLRYVDGGYIRETEFQANARMYRGRYNHQVTKPLPSNRLRIVATSAEGVKWKSSWQERGSAPLGTMLSAIAKEIYRALPDIRELVAEAERQAEIRRQEWNAAEDRRKRNEDRERIKQSFLESNSRLAEVIELWAKRRAIVSFFDELSQTIGQLSAVEREEMEGRLDLAKKFVGTTDPLDFFRSWKTPEEIYAPRFTDNPGEPVED</sequence>